<dbReference type="AlphaFoldDB" id="A0AAD9T8B7"/>
<protein>
    <submittedName>
        <fullName evidence="2">Uncharacterized protein</fullName>
    </submittedName>
</protein>
<feature type="compositionally biased region" description="Polar residues" evidence="1">
    <location>
        <begin position="17"/>
        <end position="29"/>
    </location>
</feature>
<dbReference type="EMBL" id="MU850559">
    <property type="protein sequence ID" value="KAK2631210.1"/>
    <property type="molecule type" value="Genomic_DNA"/>
</dbReference>
<keyword evidence="3" id="KW-1185">Reference proteome</keyword>
<evidence type="ECO:0000313" key="3">
    <source>
        <dbReference type="Proteomes" id="UP000030711"/>
    </source>
</evidence>
<feature type="region of interest" description="Disordered" evidence="1">
    <location>
        <begin position="1"/>
        <end position="33"/>
    </location>
</feature>
<dbReference type="Proteomes" id="UP000030711">
    <property type="component" value="Unassembled WGS sequence"/>
</dbReference>
<feature type="compositionally biased region" description="Basic and acidic residues" evidence="1">
    <location>
        <begin position="1"/>
        <end position="16"/>
    </location>
</feature>
<sequence length="67" mass="7750">MIFDQKLNRPTREPKDQTLSTSTNKTTGAFSIGYSHAHDMNNKTWMRMQSNSRNDKSQAYTGCPIYF</sequence>
<evidence type="ECO:0000256" key="1">
    <source>
        <dbReference type="SAM" id="MobiDB-lite"/>
    </source>
</evidence>
<proteinExistence type="predicted"/>
<organism evidence="2 3">
    <name type="scientific">Eucalyptus grandis</name>
    <name type="common">Flooded gum</name>
    <dbReference type="NCBI Taxonomy" id="71139"/>
    <lineage>
        <taxon>Eukaryota</taxon>
        <taxon>Viridiplantae</taxon>
        <taxon>Streptophyta</taxon>
        <taxon>Embryophyta</taxon>
        <taxon>Tracheophyta</taxon>
        <taxon>Spermatophyta</taxon>
        <taxon>Magnoliopsida</taxon>
        <taxon>eudicotyledons</taxon>
        <taxon>Gunneridae</taxon>
        <taxon>Pentapetalae</taxon>
        <taxon>rosids</taxon>
        <taxon>malvids</taxon>
        <taxon>Myrtales</taxon>
        <taxon>Myrtaceae</taxon>
        <taxon>Myrtoideae</taxon>
        <taxon>Eucalypteae</taxon>
        <taxon>Eucalyptus</taxon>
    </lineage>
</organism>
<name>A0AAD9T8B7_EUCGR</name>
<evidence type="ECO:0000313" key="2">
    <source>
        <dbReference type="EMBL" id="KAK2631210.1"/>
    </source>
</evidence>
<reference evidence="2 3" key="1">
    <citation type="journal article" date="2014" name="Nature">
        <title>The genome of Eucalyptus grandis.</title>
        <authorList>
            <person name="Myburg A.A."/>
            <person name="Grattapaglia D."/>
            <person name="Tuskan G.A."/>
            <person name="Hellsten U."/>
            <person name="Hayes R.D."/>
            <person name="Grimwood J."/>
            <person name="Jenkins J."/>
            <person name="Lindquist E."/>
            <person name="Tice H."/>
            <person name="Bauer D."/>
            <person name="Goodstein D.M."/>
            <person name="Dubchak I."/>
            <person name="Poliakov A."/>
            <person name="Mizrachi E."/>
            <person name="Kullan A.R."/>
            <person name="Hussey S.G."/>
            <person name="Pinard D."/>
            <person name="van der Merwe K."/>
            <person name="Singh P."/>
            <person name="van Jaarsveld I."/>
            <person name="Silva-Junior O.B."/>
            <person name="Togawa R.C."/>
            <person name="Pappas M.R."/>
            <person name="Faria D.A."/>
            <person name="Sansaloni C.P."/>
            <person name="Petroli C.D."/>
            <person name="Yang X."/>
            <person name="Ranjan P."/>
            <person name="Tschaplinski T.J."/>
            <person name="Ye C.Y."/>
            <person name="Li T."/>
            <person name="Sterck L."/>
            <person name="Vanneste K."/>
            <person name="Murat F."/>
            <person name="Soler M."/>
            <person name="Clemente H.S."/>
            <person name="Saidi N."/>
            <person name="Cassan-Wang H."/>
            <person name="Dunand C."/>
            <person name="Hefer C.A."/>
            <person name="Bornberg-Bauer E."/>
            <person name="Kersting A.R."/>
            <person name="Vining K."/>
            <person name="Amarasinghe V."/>
            <person name="Ranik M."/>
            <person name="Naithani S."/>
            <person name="Elser J."/>
            <person name="Boyd A.E."/>
            <person name="Liston A."/>
            <person name="Spatafora J.W."/>
            <person name="Dharmwardhana P."/>
            <person name="Raja R."/>
            <person name="Sullivan C."/>
            <person name="Romanel E."/>
            <person name="Alves-Ferreira M."/>
            <person name="Kulheim C."/>
            <person name="Foley W."/>
            <person name="Carocha V."/>
            <person name="Paiva J."/>
            <person name="Kudrna D."/>
            <person name="Brommonschenkel S.H."/>
            <person name="Pasquali G."/>
            <person name="Byrne M."/>
            <person name="Rigault P."/>
            <person name="Tibbits J."/>
            <person name="Spokevicius A."/>
            <person name="Jones R.C."/>
            <person name="Steane D.A."/>
            <person name="Vaillancourt R.E."/>
            <person name="Potts B.M."/>
            <person name="Joubert F."/>
            <person name="Barry K."/>
            <person name="Pappas G.J."/>
            <person name="Strauss S.H."/>
            <person name="Jaiswal P."/>
            <person name="Grima-Pettenati J."/>
            <person name="Salse J."/>
            <person name="Van de Peer Y."/>
            <person name="Rokhsar D.S."/>
            <person name="Schmutz J."/>
        </authorList>
    </citation>
    <scope>NUCLEOTIDE SEQUENCE [LARGE SCALE GENOMIC DNA]</scope>
    <source>
        <strain evidence="3">cv. BRASUZ1</strain>
        <tissue evidence="2">Leaf extractions</tissue>
    </source>
</reference>
<accession>A0AAD9T8B7</accession>
<gene>
    <name evidence="2" type="ORF">EUGRSUZ_L03234</name>
</gene>
<comment type="caution">
    <text evidence="2">The sequence shown here is derived from an EMBL/GenBank/DDBJ whole genome shotgun (WGS) entry which is preliminary data.</text>
</comment>